<dbReference type="GO" id="GO:0003677">
    <property type="term" value="F:DNA binding"/>
    <property type="evidence" value="ECO:0007669"/>
    <property type="project" value="UniProtKB-UniRule"/>
</dbReference>
<dbReference type="GO" id="GO:0006313">
    <property type="term" value="P:DNA transposition"/>
    <property type="evidence" value="ECO:0007669"/>
    <property type="project" value="UniProtKB-UniRule"/>
</dbReference>
<dbReference type="STRING" id="310782.SAMN05216499_109241"/>
<dbReference type="EMBL" id="FRBI01000009">
    <property type="protein sequence ID" value="SHM26466.1"/>
    <property type="molecule type" value="Genomic_DNA"/>
</dbReference>
<evidence type="ECO:0000256" key="4">
    <source>
        <dbReference type="ARBA" id="ARBA00023125"/>
    </source>
</evidence>
<name>A0A1M7HDD0_9ACTN</name>
<dbReference type="AlphaFoldDB" id="A0A1M7HDD0"/>
<dbReference type="Pfam" id="PF00872">
    <property type="entry name" value="Transposase_mut"/>
    <property type="match status" value="1"/>
</dbReference>
<evidence type="ECO:0000256" key="6">
    <source>
        <dbReference type="RuleBase" id="RU365089"/>
    </source>
</evidence>
<evidence type="ECO:0000256" key="2">
    <source>
        <dbReference type="ARBA" id="ARBA00010961"/>
    </source>
</evidence>
<keyword evidence="4 6" id="KW-0238">DNA-binding</keyword>
<comment type="similarity">
    <text evidence="2 6">Belongs to the transposase mutator family.</text>
</comment>
<protein>
    <recommendedName>
        <fullName evidence="6">Mutator family transposase</fullName>
    </recommendedName>
</protein>
<reference evidence="7 8" key="1">
    <citation type="submission" date="2016-11" db="EMBL/GenBank/DDBJ databases">
        <authorList>
            <person name="Jaros S."/>
            <person name="Januszkiewicz K."/>
            <person name="Wedrychowicz H."/>
        </authorList>
    </citation>
    <scope>NUCLEOTIDE SEQUENCE [LARGE SCALE GENOMIC DNA]</scope>
    <source>
        <strain evidence="7 8">CGMCC 4.2025</strain>
    </source>
</reference>
<comment type="function">
    <text evidence="1 6">Required for the transposition of the insertion element.</text>
</comment>
<keyword evidence="3 6" id="KW-0815">Transposition</keyword>
<keyword evidence="6" id="KW-0814">Transposable element</keyword>
<accession>A0A1M7HDD0</accession>
<evidence type="ECO:0000256" key="5">
    <source>
        <dbReference type="ARBA" id="ARBA00023172"/>
    </source>
</evidence>
<evidence type="ECO:0000256" key="1">
    <source>
        <dbReference type="ARBA" id="ARBA00002190"/>
    </source>
</evidence>
<dbReference type="GO" id="GO:0004803">
    <property type="term" value="F:transposase activity"/>
    <property type="evidence" value="ECO:0007669"/>
    <property type="project" value="UniProtKB-UniRule"/>
</dbReference>
<dbReference type="InterPro" id="IPR001207">
    <property type="entry name" value="Transposase_mutator"/>
</dbReference>
<proteinExistence type="inferred from homology"/>
<keyword evidence="5 6" id="KW-0233">DNA recombination</keyword>
<evidence type="ECO:0000256" key="3">
    <source>
        <dbReference type="ARBA" id="ARBA00022578"/>
    </source>
</evidence>
<organism evidence="7 8">
    <name type="scientific">Actinacidiphila paucisporea</name>
    <dbReference type="NCBI Taxonomy" id="310782"/>
    <lineage>
        <taxon>Bacteria</taxon>
        <taxon>Bacillati</taxon>
        <taxon>Actinomycetota</taxon>
        <taxon>Actinomycetes</taxon>
        <taxon>Kitasatosporales</taxon>
        <taxon>Streptomycetaceae</taxon>
        <taxon>Actinacidiphila</taxon>
    </lineage>
</organism>
<dbReference type="PANTHER" id="PTHR33217">
    <property type="entry name" value="TRANSPOSASE FOR INSERTION SEQUENCE ELEMENT IS1081"/>
    <property type="match status" value="1"/>
</dbReference>
<feature type="non-terminal residue" evidence="7">
    <location>
        <position position="1"/>
    </location>
</feature>
<evidence type="ECO:0000313" key="7">
    <source>
        <dbReference type="EMBL" id="SHM26466.1"/>
    </source>
</evidence>
<gene>
    <name evidence="7" type="ORF">SAMN05216499_109241</name>
</gene>
<sequence>GVRAKTVLTEVGPVEIEVPRDREGSFEPQIVKKRQRRLTGVDEMVLSLSARGLTHGDISAHLAEVYGASVSKSTISTITDKVMDGMAEWQNRPLDRGRIPLVRDVAMARRGGRIRWSAGVR</sequence>
<keyword evidence="8" id="KW-1185">Reference proteome</keyword>
<dbReference type="PANTHER" id="PTHR33217:SF8">
    <property type="entry name" value="MUTATOR FAMILY TRANSPOSASE"/>
    <property type="match status" value="1"/>
</dbReference>
<dbReference type="Proteomes" id="UP000184111">
    <property type="component" value="Unassembled WGS sequence"/>
</dbReference>
<evidence type="ECO:0000313" key="8">
    <source>
        <dbReference type="Proteomes" id="UP000184111"/>
    </source>
</evidence>